<keyword evidence="2" id="KW-0472">Membrane</keyword>
<keyword evidence="2" id="KW-1133">Transmembrane helix</keyword>
<proteinExistence type="predicted"/>
<gene>
    <name evidence="4" type="primary">LOC108005927</name>
</gene>
<sequence length="574" mass="64740">MFKSKSFDLVNEERTKKPERLYQPRRMRWLKYIILPAVFSFALLLILVNVDFSETSDEVTSDSTDLDYKHESHYNICDQSLFISSHGFENNTLQRSFFSSSWELQNLTIVNCTIVHISNGTFDQHNTRYLMNLQLINVELENLTESALHGLQKLQNFTLINGNSHFKPFGFLSAVSETVINAKIQQSFYTERRYALSDFLGYNNFTHLKCLDMSGTNFGGSFKSDSFENLPALAQLILKNCGLSQIEWDVLPPRLKLVQYLDLSESQKERDYAYDLEILEFTPDTTIEDEESSTVQFERAAGPPFAPATTNSTSAPTTVESTVTIFPSTLQSITTTSPTQDITADPSTEPSTLSTMTTPRSNCEEELCQELVCSRISANSTIGFSDLESSASCKDGILVEVCESDCTVPTYFCGLLGDNFTFPSNCCSHFTMRCVVSSKASWFDDHSGLIIGLGIGLLFGGILLGMLIAYGAIRLFKKSKRRESNTMGLIPRRFEKDLNDYAGGPISTLDDSEYVIAYHRYLEQANHRHTETNKYIHPPRDRAPSVPPSCDYPLPLPARNNYIYESCELYEELP</sequence>
<feature type="compositionally biased region" description="Basic and acidic residues" evidence="1">
    <location>
        <begin position="529"/>
        <end position="543"/>
    </location>
</feature>
<keyword evidence="2" id="KW-0812">Transmembrane</keyword>
<protein>
    <submittedName>
        <fullName evidence="4">Uncharacterized protein</fullName>
    </submittedName>
</protein>
<dbReference type="InterPro" id="IPR032675">
    <property type="entry name" value="LRR_dom_sf"/>
</dbReference>
<evidence type="ECO:0000256" key="1">
    <source>
        <dbReference type="SAM" id="MobiDB-lite"/>
    </source>
</evidence>
<feature type="region of interest" description="Disordered" evidence="1">
    <location>
        <begin position="529"/>
        <end position="548"/>
    </location>
</feature>
<feature type="region of interest" description="Disordered" evidence="1">
    <location>
        <begin position="334"/>
        <end position="359"/>
    </location>
</feature>
<evidence type="ECO:0000313" key="4">
    <source>
        <dbReference type="RefSeq" id="XP_036674949.3"/>
    </source>
</evidence>
<dbReference type="AlphaFoldDB" id="A0AB40AAW4"/>
<keyword evidence="3" id="KW-1185">Reference proteome</keyword>
<dbReference type="Proteomes" id="UP001652628">
    <property type="component" value="Chromosome 3"/>
</dbReference>
<feature type="transmembrane region" description="Helical" evidence="2">
    <location>
        <begin position="449"/>
        <end position="473"/>
    </location>
</feature>
<reference evidence="4" key="1">
    <citation type="submission" date="2025-08" db="UniProtKB">
        <authorList>
            <consortium name="RefSeq"/>
        </authorList>
    </citation>
    <scope>IDENTIFICATION</scope>
</reference>
<evidence type="ECO:0000256" key="2">
    <source>
        <dbReference type="SAM" id="Phobius"/>
    </source>
</evidence>
<name>A0AB40AAW4_DROSZ</name>
<feature type="transmembrane region" description="Helical" evidence="2">
    <location>
        <begin position="29"/>
        <end position="48"/>
    </location>
</feature>
<evidence type="ECO:0000313" key="3">
    <source>
        <dbReference type="Proteomes" id="UP001652628"/>
    </source>
</evidence>
<dbReference type="SUPFAM" id="SSF52058">
    <property type="entry name" value="L domain-like"/>
    <property type="match status" value="1"/>
</dbReference>
<accession>A0AB40AAW4</accession>
<dbReference type="GeneID" id="108005927"/>
<dbReference type="RefSeq" id="XP_036674949.3">
    <property type="nucleotide sequence ID" value="XM_036819054.3"/>
</dbReference>
<dbReference type="Gene3D" id="3.80.10.10">
    <property type="entry name" value="Ribonuclease Inhibitor"/>
    <property type="match status" value="1"/>
</dbReference>
<organism evidence="3 4">
    <name type="scientific">Drosophila suzukii</name>
    <name type="common">Spotted-wing drosophila fruit fly</name>
    <dbReference type="NCBI Taxonomy" id="28584"/>
    <lineage>
        <taxon>Eukaryota</taxon>
        <taxon>Metazoa</taxon>
        <taxon>Ecdysozoa</taxon>
        <taxon>Arthropoda</taxon>
        <taxon>Hexapoda</taxon>
        <taxon>Insecta</taxon>
        <taxon>Pterygota</taxon>
        <taxon>Neoptera</taxon>
        <taxon>Endopterygota</taxon>
        <taxon>Diptera</taxon>
        <taxon>Brachycera</taxon>
        <taxon>Muscomorpha</taxon>
        <taxon>Ephydroidea</taxon>
        <taxon>Drosophilidae</taxon>
        <taxon>Drosophila</taxon>
        <taxon>Sophophora</taxon>
    </lineage>
</organism>